<protein>
    <recommendedName>
        <fullName evidence="3">Multifunctional methyltransferase subunit TRM112-like protein</fullName>
    </recommendedName>
</protein>
<evidence type="ECO:0000313" key="2">
    <source>
        <dbReference type="EMBL" id="CAE2261026.1"/>
    </source>
</evidence>
<dbReference type="GO" id="GO:0030488">
    <property type="term" value="P:tRNA methylation"/>
    <property type="evidence" value="ECO:0007669"/>
    <property type="project" value="TreeGrafter"/>
</dbReference>
<organism evidence="2">
    <name type="scientific">Odontella aurita</name>
    <dbReference type="NCBI Taxonomy" id="265563"/>
    <lineage>
        <taxon>Eukaryota</taxon>
        <taxon>Sar</taxon>
        <taxon>Stramenopiles</taxon>
        <taxon>Ochrophyta</taxon>
        <taxon>Bacillariophyta</taxon>
        <taxon>Mediophyceae</taxon>
        <taxon>Biddulphiophycidae</taxon>
        <taxon>Eupodiscales</taxon>
        <taxon>Odontellaceae</taxon>
        <taxon>Odontella</taxon>
    </lineage>
</organism>
<dbReference type="PANTHER" id="PTHR12773:SF0">
    <property type="entry name" value="MULTIFUNCTIONAL METHYLTRANSFERASE SUBUNIT TRM112-LIKE PROTEIN"/>
    <property type="match status" value="1"/>
</dbReference>
<accession>A0A6U6H1Q3</accession>
<dbReference type="InterPro" id="IPR039127">
    <property type="entry name" value="Trm112"/>
</dbReference>
<sequence>MRILTHNYLISNVKGADTGYPLNVEATKLECEESPVDRDFVLKLLPKIDYGALLQAVRQIGHLCDPPPPELPESIDISGDDWDSKLDEQLIMNLHRVLFDIHVMEGNLMCPDTGRKFAISAGIPNMILHEDEI</sequence>
<dbReference type="PANTHER" id="PTHR12773">
    <property type="entry name" value="UPF0315 PROTEIN-RELATED"/>
    <property type="match status" value="1"/>
</dbReference>
<dbReference type="AlphaFoldDB" id="A0A6U6H1Q3"/>
<evidence type="ECO:0008006" key="3">
    <source>
        <dbReference type="Google" id="ProtNLM"/>
    </source>
</evidence>
<dbReference type="EMBL" id="HBKQ01038771">
    <property type="protein sequence ID" value="CAE2261024.1"/>
    <property type="molecule type" value="Transcribed_RNA"/>
</dbReference>
<name>A0A6U6H1Q3_9STRA</name>
<dbReference type="SUPFAM" id="SSF158997">
    <property type="entry name" value="Trm112p-like"/>
    <property type="match status" value="1"/>
</dbReference>
<dbReference type="Gene3D" id="2.20.25.10">
    <property type="match status" value="1"/>
</dbReference>
<proteinExistence type="predicted"/>
<evidence type="ECO:0000313" key="1">
    <source>
        <dbReference type="EMBL" id="CAE2261024.1"/>
    </source>
</evidence>
<dbReference type="CDD" id="cd21089">
    <property type="entry name" value="Trm112-like"/>
    <property type="match status" value="1"/>
</dbReference>
<reference evidence="2" key="1">
    <citation type="submission" date="2021-01" db="EMBL/GenBank/DDBJ databases">
        <authorList>
            <person name="Corre E."/>
            <person name="Pelletier E."/>
            <person name="Niang G."/>
            <person name="Scheremetjew M."/>
            <person name="Finn R."/>
            <person name="Kale V."/>
            <person name="Holt S."/>
            <person name="Cochrane G."/>
            <person name="Meng A."/>
            <person name="Brown T."/>
            <person name="Cohen L."/>
        </authorList>
    </citation>
    <scope>NUCLEOTIDE SEQUENCE</scope>
    <source>
        <strain evidence="2">Isolate 1302-5</strain>
    </source>
</reference>
<dbReference type="EMBL" id="HBKQ01038773">
    <property type="protein sequence ID" value="CAE2261026.1"/>
    <property type="molecule type" value="Transcribed_RNA"/>
</dbReference>
<dbReference type="GO" id="GO:0070476">
    <property type="term" value="P:rRNA (guanine-N7)-methylation"/>
    <property type="evidence" value="ECO:0007669"/>
    <property type="project" value="TreeGrafter"/>
</dbReference>
<dbReference type="GO" id="GO:0046982">
    <property type="term" value="F:protein heterodimerization activity"/>
    <property type="evidence" value="ECO:0007669"/>
    <property type="project" value="InterPro"/>
</dbReference>
<gene>
    <name evidence="1" type="ORF">OAUR00152_LOCUS26829</name>
    <name evidence="2" type="ORF">OAUR00152_LOCUS26830</name>
</gene>